<dbReference type="InterPro" id="IPR006073">
    <property type="entry name" value="GTP-bd"/>
</dbReference>
<dbReference type="HOGENOM" id="CLU_018003_0_1_1"/>
<dbReference type="Pfam" id="PF01926">
    <property type="entry name" value="MMR_HSR1"/>
    <property type="match status" value="1"/>
</dbReference>
<accession>A0A0C3BNA9</accession>
<evidence type="ECO:0000313" key="2">
    <source>
        <dbReference type="EMBL" id="KIM38110.1"/>
    </source>
</evidence>
<dbReference type="GO" id="GO:0005525">
    <property type="term" value="F:GTP binding"/>
    <property type="evidence" value="ECO:0007669"/>
    <property type="project" value="InterPro"/>
</dbReference>
<gene>
    <name evidence="2" type="ORF">M413DRAFT_12873</name>
</gene>
<evidence type="ECO:0000313" key="3">
    <source>
        <dbReference type="Proteomes" id="UP000053424"/>
    </source>
</evidence>
<dbReference type="OrthoDB" id="8954335at2759"/>
<sequence length="247" mass="27838">MSDTQQPEKKDLMILVLGVTGAGKSSFINAILEEERMNVGHSLASCTAELGVGYVDEEKTKGYPFLKNYRLVFVDTPGLNDSSMEDFQILEMIATWFKQAYVSLFTKLHRLTEGHNSYARGSKIGGVLYLHDITTSRFDSAAREHLRIFTGLCGDGPIQKVVLATTKWGLNSPNSENHETQLITEYWKPLIDQGAHVRRYDTGHESAWNVITPFLTPINVTTGARNSISPKFSIMNIWRKFMGLFRK</sequence>
<protein>
    <recommendedName>
        <fullName evidence="1">G domain-containing protein</fullName>
    </recommendedName>
</protein>
<reference evidence="2 3" key="1">
    <citation type="submission" date="2014-04" db="EMBL/GenBank/DDBJ databases">
        <authorList>
            <consortium name="DOE Joint Genome Institute"/>
            <person name="Kuo A."/>
            <person name="Gay G."/>
            <person name="Dore J."/>
            <person name="Kohler A."/>
            <person name="Nagy L.G."/>
            <person name="Floudas D."/>
            <person name="Copeland A."/>
            <person name="Barry K.W."/>
            <person name="Cichocki N."/>
            <person name="Veneault-Fourrey C."/>
            <person name="LaButti K."/>
            <person name="Lindquist E.A."/>
            <person name="Lipzen A."/>
            <person name="Lundell T."/>
            <person name="Morin E."/>
            <person name="Murat C."/>
            <person name="Sun H."/>
            <person name="Tunlid A."/>
            <person name="Henrissat B."/>
            <person name="Grigoriev I.V."/>
            <person name="Hibbett D.S."/>
            <person name="Martin F."/>
            <person name="Nordberg H.P."/>
            <person name="Cantor M.N."/>
            <person name="Hua S.X."/>
        </authorList>
    </citation>
    <scope>NUCLEOTIDE SEQUENCE [LARGE SCALE GENOMIC DNA]</scope>
    <source>
        <strain evidence="3">h7</strain>
    </source>
</reference>
<feature type="domain" description="G" evidence="1">
    <location>
        <begin position="14"/>
        <end position="88"/>
    </location>
</feature>
<proteinExistence type="predicted"/>
<keyword evidence="3" id="KW-1185">Reference proteome</keyword>
<reference evidence="3" key="2">
    <citation type="submission" date="2015-01" db="EMBL/GenBank/DDBJ databases">
        <title>Evolutionary Origins and Diversification of the Mycorrhizal Mutualists.</title>
        <authorList>
            <consortium name="DOE Joint Genome Institute"/>
            <consortium name="Mycorrhizal Genomics Consortium"/>
            <person name="Kohler A."/>
            <person name="Kuo A."/>
            <person name="Nagy L.G."/>
            <person name="Floudas D."/>
            <person name="Copeland A."/>
            <person name="Barry K.W."/>
            <person name="Cichocki N."/>
            <person name="Veneault-Fourrey C."/>
            <person name="LaButti K."/>
            <person name="Lindquist E.A."/>
            <person name="Lipzen A."/>
            <person name="Lundell T."/>
            <person name="Morin E."/>
            <person name="Murat C."/>
            <person name="Riley R."/>
            <person name="Ohm R."/>
            <person name="Sun H."/>
            <person name="Tunlid A."/>
            <person name="Henrissat B."/>
            <person name="Grigoriev I.V."/>
            <person name="Hibbett D.S."/>
            <person name="Martin F."/>
        </authorList>
    </citation>
    <scope>NUCLEOTIDE SEQUENCE [LARGE SCALE GENOMIC DNA]</scope>
    <source>
        <strain evidence="3">h7</strain>
    </source>
</reference>
<dbReference type="InterPro" id="IPR027417">
    <property type="entry name" value="P-loop_NTPase"/>
</dbReference>
<organism evidence="2 3">
    <name type="scientific">Hebeloma cylindrosporum</name>
    <dbReference type="NCBI Taxonomy" id="76867"/>
    <lineage>
        <taxon>Eukaryota</taxon>
        <taxon>Fungi</taxon>
        <taxon>Dikarya</taxon>
        <taxon>Basidiomycota</taxon>
        <taxon>Agaricomycotina</taxon>
        <taxon>Agaricomycetes</taxon>
        <taxon>Agaricomycetidae</taxon>
        <taxon>Agaricales</taxon>
        <taxon>Agaricineae</taxon>
        <taxon>Hymenogastraceae</taxon>
        <taxon>Hebeloma</taxon>
    </lineage>
</organism>
<name>A0A0C3BNA9_HEBCY</name>
<evidence type="ECO:0000259" key="1">
    <source>
        <dbReference type="Pfam" id="PF01926"/>
    </source>
</evidence>
<dbReference type="Gene3D" id="3.40.50.300">
    <property type="entry name" value="P-loop containing nucleotide triphosphate hydrolases"/>
    <property type="match status" value="1"/>
</dbReference>
<dbReference type="AlphaFoldDB" id="A0A0C3BNA9"/>
<dbReference type="CDD" id="cd00882">
    <property type="entry name" value="Ras_like_GTPase"/>
    <property type="match status" value="1"/>
</dbReference>
<dbReference type="EMBL" id="KN831792">
    <property type="protein sequence ID" value="KIM38110.1"/>
    <property type="molecule type" value="Genomic_DNA"/>
</dbReference>
<dbReference type="SUPFAM" id="SSF52540">
    <property type="entry name" value="P-loop containing nucleoside triphosphate hydrolases"/>
    <property type="match status" value="1"/>
</dbReference>
<dbReference type="Proteomes" id="UP000053424">
    <property type="component" value="Unassembled WGS sequence"/>
</dbReference>